<accession>A0AA36CCJ1</accession>
<organism evidence="1 2">
    <name type="scientific">Mesorhabditis spiculigera</name>
    <dbReference type="NCBI Taxonomy" id="96644"/>
    <lineage>
        <taxon>Eukaryota</taxon>
        <taxon>Metazoa</taxon>
        <taxon>Ecdysozoa</taxon>
        <taxon>Nematoda</taxon>
        <taxon>Chromadorea</taxon>
        <taxon>Rhabditida</taxon>
        <taxon>Rhabditina</taxon>
        <taxon>Rhabditomorpha</taxon>
        <taxon>Rhabditoidea</taxon>
        <taxon>Rhabditidae</taxon>
        <taxon>Mesorhabditinae</taxon>
        <taxon>Mesorhabditis</taxon>
    </lineage>
</organism>
<proteinExistence type="predicted"/>
<dbReference type="EMBL" id="CATQJA010001126">
    <property type="protein sequence ID" value="CAJ0565892.1"/>
    <property type="molecule type" value="Genomic_DNA"/>
</dbReference>
<evidence type="ECO:0000313" key="2">
    <source>
        <dbReference type="Proteomes" id="UP001177023"/>
    </source>
</evidence>
<dbReference type="PANTHER" id="PTHR35180:SF4">
    <property type="entry name" value="PROTEIN CBG06219"/>
    <property type="match status" value="1"/>
</dbReference>
<comment type="caution">
    <text evidence="1">The sequence shown here is derived from an EMBL/GenBank/DDBJ whole genome shotgun (WGS) entry which is preliminary data.</text>
</comment>
<sequence length="195" mass="22218">LLPGFYRAVLQPNVTVLTQPEGETAWEDEQEMRDRMAEYAKEKFAKKYHHWDNIKTVVTGMIGMTAKTVQDLASYQYGVSEGGCVWFGTAPLCNHHCPSDYDHIRSHTGRCSDFWMAGFCVPDDSFGKPCTTILGDYFKKRFCCKSDPRECAWSGRWMGANTAHNIYCRYDHTVERCGALDCSINHIDYKAQNAS</sequence>
<protein>
    <submittedName>
        <fullName evidence="1">Uncharacterized protein</fullName>
    </submittedName>
</protein>
<dbReference type="Proteomes" id="UP001177023">
    <property type="component" value="Unassembled WGS sequence"/>
</dbReference>
<gene>
    <name evidence="1" type="ORF">MSPICULIGERA_LOCUS4518</name>
</gene>
<feature type="non-terminal residue" evidence="1">
    <location>
        <position position="1"/>
    </location>
</feature>
<reference evidence="1" key="1">
    <citation type="submission" date="2023-06" db="EMBL/GenBank/DDBJ databases">
        <authorList>
            <person name="Delattre M."/>
        </authorList>
    </citation>
    <scope>NUCLEOTIDE SEQUENCE</scope>
    <source>
        <strain evidence="1">AF72</strain>
    </source>
</reference>
<name>A0AA36CCJ1_9BILA</name>
<dbReference type="AlphaFoldDB" id="A0AA36CCJ1"/>
<evidence type="ECO:0000313" key="1">
    <source>
        <dbReference type="EMBL" id="CAJ0565892.1"/>
    </source>
</evidence>
<dbReference type="PANTHER" id="PTHR35180">
    <property type="entry name" value="PROTEIN CBG06219"/>
    <property type="match status" value="1"/>
</dbReference>
<feature type="non-terminal residue" evidence="1">
    <location>
        <position position="195"/>
    </location>
</feature>
<keyword evidence="2" id="KW-1185">Reference proteome</keyword>